<accession>A0ABQ8AEM3</accession>
<organism evidence="1 2">
    <name type="scientific">Brassica napus</name>
    <name type="common">Rape</name>
    <dbReference type="NCBI Taxonomy" id="3708"/>
    <lineage>
        <taxon>Eukaryota</taxon>
        <taxon>Viridiplantae</taxon>
        <taxon>Streptophyta</taxon>
        <taxon>Embryophyta</taxon>
        <taxon>Tracheophyta</taxon>
        <taxon>Spermatophyta</taxon>
        <taxon>Magnoliopsida</taxon>
        <taxon>eudicotyledons</taxon>
        <taxon>Gunneridae</taxon>
        <taxon>Pentapetalae</taxon>
        <taxon>rosids</taxon>
        <taxon>malvids</taxon>
        <taxon>Brassicales</taxon>
        <taxon>Brassicaceae</taxon>
        <taxon>Brassiceae</taxon>
        <taxon>Brassica</taxon>
    </lineage>
</organism>
<protein>
    <submittedName>
        <fullName evidence="1">Uncharacterized protein</fullName>
    </submittedName>
</protein>
<evidence type="ECO:0000313" key="2">
    <source>
        <dbReference type="Proteomes" id="UP000824890"/>
    </source>
</evidence>
<name>A0ABQ8AEM3_BRANA</name>
<dbReference type="EMBL" id="JAGKQM010000013">
    <property type="protein sequence ID" value="KAH0890979.1"/>
    <property type="molecule type" value="Genomic_DNA"/>
</dbReference>
<proteinExistence type="predicted"/>
<evidence type="ECO:0000313" key="1">
    <source>
        <dbReference type="EMBL" id="KAH0890979.1"/>
    </source>
</evidence>
<dbReference type="Proteomes" id="UP000824890">
    <property type="component" value="Unassembled WGS sequence"/>
</dbReference>
<sequence>MSWILERRNINSTRPGLDLKILRKDAVGLGAGVSNLVRRSVVLILGHGSYPSSVVAGPSPGGGGFLRSTDSGFSSREEETYAAPSSPALGSEGGGFQSYALSVMRPVVLWVVATSLWRVKLRCGFLVVRFQWLAVSFWRMRSRRLRRNEVYGGGVPAVLRCGDGQVTRVALTTRSQHASSFLDAWVSKDASGLRIGVLSVWAVGP</sequence>
<keyword evidence="2" id="KW-1185">Reference proteome</keyword>
<feature type="non-terminal residue" evidence="1">
    <location>
        <position position="205"/>
    </location>
</feature>
<reference evidence="1 2" key="1">
    <citation type="submission" date="2021-05" db="EMBL/GenBank/DDBJ databases">
        <title>Genome Assembly of Synthetic Allotetraploid Brassica napus Reveals Homoeologous Exchanges between Subgenomes.</title>
        <authorList>
            <person name="Davis J.T."/>
        </authorList>
    </citation>
    <scope>NUCLEOTIDE SEQUENCE [LARGE SCALE GENOMIC DNA]</scope>
    <source>
        <strain evidence="2">cv. Da-Ae</strain>
        <tissue evidence="1">Seedling</tissue>
    </source>
</reference>
<gene>
    <name evidence="1" type="ORF">HID58_053408</name>
</gene>
<comment type="caution">
    <text evidence="1">The sequence shown here is derived from an EMBL/GenBank/DDBJ whole genome shotgun (WGS) entry which is preliminary data.</text>
</comment>